<protein>
    <recommendedName>
        <fullName evidence="1">Nucleotidyl transferase domain-containing protein</fullName>
    </recommendedName>
</protein>
<dbReference type="PANTHER" id="PTHR42883">
    <property type="entry name" value="GLUCOSE-1-PHOSPHATE THYMIDYLTRANSFERASE"/>
    <property type="match status" value="1"/>
</dbReference>
<dbReference type="Gene3D" id="3.90.550.10">
    <property type="entry name" value="Spore Coat Polysaccharide Biosynthesis Protein SpsA, Chain A"/>
    <property type="match status" value="1"/>
</dbReference>
<reference evidence="2 3" key="1">
    <citation type="submission" date="2018-06" db="EMBL/GenBank/DDBJ databases">
        <title>Paenibacillus montanisoli sp. nov., isolated from mountain area soil.</title>
        <authorList>
            <person name="Wu M."/>
        </authorList>
    </citation>
    <scope>NUCLEOTIDE SEQUENCE [LARGE SCALE GENOMIC DNA]</scope>
    <source>
        <strain evidence="2 3">RA17</strain>
    </source>
</reference>
<comment type="caution">
    <text evidence="2">The sequence shown here is derived from an EMBL/GenBank/DDBJ whole genome shotgun (WGS) entry which is preliminary data.</text>
</comment>
<accession>A0A328U8H6</accession>
<dbReference type="OrthoDB" id="9803871at2"/>
<proteinExistence type="predicted"/>
<evidence type="ECO:0000313" key="2">
    <source>
        <dbReference type="EMBL" id="RAP77721.1"/>
    </source>
</evidence>
<dbReference type="Pfam" id="PF00483">
    <property type="entry name" value="NTP_transferase"/>
    <property type="match status" value="1"/>
</dbReference>
<dbReference type="SUPFAM" id="SSF53448">
    <property type="entry name" value="Nucleotide-diphospho-sugar transferases"/>
    <property type="match status" value="1"/>
</dbReference>
<dbReference type="CDD" id="cd04189">
    <property type="entry name" value="G1P_TT_long"/>
    <property type="match status" value="1"/>
</dbReference>
<name>A0A328U8H6_9BACL</name>
<keyword evidence="3" id="KW-1185">Reference proteome</keyword>
<evidence type="ECO:0000313" key="3">
    <source>
        <dbReference type="Proteomes" id="UP000249260"/>
    </source>
</evidence>
<dbReference type="PANTHER" id="PTHR42883:SF2">
    <property type="entry name" value="THYMIDYLYLTRANSFERASE"/>
    <property type="match status" value="1"/>
</dbReference>
<dbReference type="Gene3D" id="2.160.10.10">
    <property type="entry name" value="Hexapeptide repeat proteins"/>
    <property type="match status" value="1"/>
</dbReference>
<gene>
    <name evidence="2" type="ORF">DL346_04465</name>
</gene>
<dbReference type="Proteomes" id="UP000249260">
    <property type="component" value="Unassembled WGS sequence"/>
</dbReference>
<feature type="domain" description="Nucleotidyl transferase" evidence="1">
    <location>
        <begin position="34"/>
        <end position="268"/>
    </location>
</feature>
<dbReference type="InterPro" id="IPR005835">
    <property type="entry name" value="NTP_transferase_dom"/>
</dbReference>
<dbReference type="InterPro" id="IPR029044">
    <property type="entry name" value="Nucleotide-diphossugar_trans"/>
</dbReference>
<evidence type="ECO:0000259" key="1">
    <source>
        <dbReference type="Pfam" id="PF00483"/>
    </source>
</evidence>
<dbReference type="EMBL" id="QLUW01000001">
    <property type="protein sequence ID" value="RAP77721.1"/>
    <property type="molecule type" value="Genomic_DNA"/>
</dbReference>
<organism evidence="2 3">
    <name type="scientific">Paenibacillus montanisoli</name>
    <dbReference type="NCBI Taxonomy" id="2081970"/>
    <lineage>
        <taxon>Bacteria</taxon>
        <taxon>Bacillati</taxon>
        <taxon>Bacillota</taxon>
        <taxon>Bacilli</taxon>
        <taxon>Bacillales</taxon>
        <taxon>Paenibacillaceae</taxon>
        <taxon>Paenibacillus</taxon>
    </lineage>
</organism>
<sequence>MKCSVIINRICLYQVENSFHRIVAVLEEEGRLLKGLILCAGKGSRLYPFTYSQPKTLIPVANTPLLQLSIVKLVEIGIDQVGIVIHPSQEASIRGQFGEGEALGISISYIYQHEAKGIAHAVKQAEAFMSDEAFLLLLGDNVISAPLSVLKKDIELGGVQASLLLAEVAVPQDYGIAEIRDSRIVGLEEKPTNPKSNLAVMGAYAFTKEIFAAVSEITPSKRGELEITDAIQWLIEQRHDVAYHVTDQLSIDVGTMERWLQANQKLLDAVASNNRVHNSARLERCTIVEPVSIGKDCVLKDCRIGPYVSVGAGSLLENCHIEECIILDGVHVKDLPFPLKNVIIGDHSIVAGVLIDEEVKEP</sequence>
<dbReference type="InterPro" id="IPR005908">
    <property type="entry name" value="G1P_thy_trans_l"/>
</dbReference>
<dbReference type="AlphaFoldDB" id="A0A328U8H6"/>